<dbReference type="InterPro" id="IPR044974">
    <property type="entry name" value="Disease_R_plants"/>
</dbReference>
<evidence type="ECO:0000313" key="2">
    <source>
        <dbReference type="Proteomes" id="UP000266723"/>
    </source>
</evidence>
<dbReference type="PANTHER" id="PTHR11017:SF333">
    <property type="entry name" value="ADP-RIBOSYL CYCLASE_CYCLIC ADP-RIBOSE HYDROLASE-RELATED"/>
    <property type="match status" value="1"/>
</dbReference>
<protein>
    <recommendedName>
        <fullName evidence="3">NB-ARC domain-containing protein</fullName>
    </recommendedName>
</protein>
<sequence length="152" mass="17441">MKKIILPTWTVDKKGFDLLGKVPSEEEARDEYQWRELRDNDAKMIEDVAIDAANKLFKSTPPRDFDEFIGMEVRMIGIWGPAGIGKTTIARCLFNQCQSNVYATVTRLAGKLPLGLRVMGSHFRGMSKQEWENELPELWRCLDGEIESILMF</sequence>
<accession>A0ABQ7BFM5</accession>
<comment type="caution">
    <text evidence="1">The sequence shown here is derived from an EMBL/GenBank/DDBJ whole genome shotgun (WGS) entry which is preliminary data.</text>
</comment>
<proteinExistence type="predicted"/>
<gene>
    <name evidence="1" type="ORF">DY000_02043934</name>
</gene>
<evidence type="ECO:0008006" key="3">
    <source>
        <dbReference type="Google" id="ProtNLM"/>
    </source>
</evidence>
<dbReference type="PANTHER" id="PTHR11017">
    <property type="entry name" value="LEUCINE-RICH REPEAT-CONTAINING PROTEIN"/>
    <property type="match status" value="1"/>
</dbReference>
<dbReference type="InterPro" id="IPR027417">
    <property type="entry name" value="P-loop_NTPase"/>
</dbReference>
<feature type="non-terminal residue" evidence="1">
    <location>
        <position position="152"/>
    </location>
</feature>
<organism evidence="1 2">
    <name type="scientific">Brassica cretica</name>
    <name type="common">Mustard</name>
    <dbReference type="NCBI Taxonomy" id="69181"/>
    <lineage>
        <taxon>Eukaryota</taxon>
        <taxon>Viridiplantae</taxon>
        <taxon>Streptophyta</taxon>
        <taxon>Embryophyta</taxon>
        <taxon>Tracheophyta</taxon>
        <taxon>Spermatophyta</taxon>
        <taxon>Magnoliopsida</taxon>
        <taxon>eudicotyledons</taxon>
        <taxon>Gunneridae</taxon>
        <taxon>Pentapetalae</taxon>
        <taxon>rosids</taxon>
        <taxon>malvids</taxon>
        <taxon>Brassicales</taxon>
        <taxon>Brassicaceae</taxon>
        <taxon>Brassiceae</taxon>
        <taxon>Brassica</taxon>
    </lineage>
</organism>
<evidence type="ECO:0000313" key="1">
    <source>
        <dbReference type="EMBL" id="KAF3531068.1"/>
    </source>
</evidence>
<keyword evidence="2" id="KW-1185">Reference proteome</keyword>
<dbReference type="Proteomes" id="UP000266723">
    <property type="component" value="Unassembled WGS sequence"/>
</dbReference>
<dbReference type="Gene3D" id="3.40.50.300">
    <property type="entry name" value="P-loop containing nucleotide triphosphate hydrolases"/>
    <property type="match status" value="1"/>
</dbReference>
<reference evidence="1 2" key="1">
    <citation type="journal article" date="2020" name="BMC Genomics">
        <title>Intraspecific diversification of the crop wild relative Brassica cretica Lam. using demographic model selection.</title>
        <authorList>
            <person name="Kioukis A."/>
            <person name="Michalopoulou V.A."/>
            <person name="Briers L."/>
            <person name="Pirintsos S."/>
            <person name="Studholme D.J."/>
            <person name="Pavlidis P."/>
            <person name="Sarris P.F."/>
        </authorList>
    </citation>
    <scope>NUCLEOTIDE SEQUENCE [LARGE SCALE GENOMIC DNA]</scope>
    <source>
        <strain evidence="2">cv. PFS-1207/04</strain>
    </source>
</reference>
<dbReference type="EMBL" id="QGKV02001507">
    <property type="protein sequence ID" value="KAF3531068.1"/>
    <property type="molecule type" value="Genomic_DNA"/>
</dbReference>
<name>A0ABQ7BFM5_BRACR</name>
<dbReference type="SUPFAM" id="SSF52540">
    <property type="entry name" value="P-loop containing nucleoside triphosphate hydrolases"/>
    <property type="match status" value="1"/>
</dbReference>